<organism evidence="2 3">
    <name type="scientific">Salinomyces thailandicus</name>
    <dbReference type="NCBI Taxonomy" id="706561"/>
    <lineage>
        <taxon>Eukaryota</taxon>
        <taxon>Fungi</taxon>
        <taxon>Dikarya</taxon>
        <taxon>Ascomycota</taxon>
        <taxon>Pezizomycotina</taxon>
        <taxon>Dothideomycetes</taxon>
        <taxon>Dothideomycetidae</taxon>
        <taxon>Mycosphaerellales</taxon>
        <taxon>Teratosphaeriaceae</taxon>
        <taxon>Salinomyces</taxon>
    </lineage>
</organism>
<dbReference type="Proteomes" id="UP000308549">
    <property type="component" value="Unassembled WGS sequence"/>
</dbReference>
<gene>
    <name evidence="2" type="ORF">B0A50_04648</name>
</gene>
<reference evidence="2 3" key="1">
    <citation type="submission" date="2017-03" db="EMBL/GenBank/DDBJ databases">
        <title>Genomes of endolithic fungi from Antarctica.</title>
        <authorList>
            <person name="Coleine C."/>
            <person name="Masonjones S."/>
            <person name="Stajich J.E."/>
        </authorList>
    </citation>
    <scope>NUCLEOTIDE SEQUENCE [LARGE SCALE GENOMIC DNA]</scope>
    <source>
        <strain evidence="2 3">CCFEE 6315</strain>
    </source>
</reference>
<evidence type="ECO:0000256" key="1">
    <source>
        <dbReference type="SAM" id="MobiDB-lite"/>
    </source>
</evidence>
<name>A0A4U0TUZ0_9PEZI</name>
<evidence type="ECO:0000313" key="3">
    <source>
        <dbReference type="Proteomes" id="UP000308549"/>
    </source>
</evidence>
<proteinExistence type="predicted"/>
<keyword evidence="3" id="KW-1185">Reference proteome</keyword>
<evidence type="ECO:0000313" key="2">
    <source>
        <dbReference type="EMBL" id="TKA26151.1"/>
    </source>
</evidence>
<evidence type="ECO:0008006" key="4">
    <source>
        <dbReference type="Google" id="ProtNLM"/>
    </source>
</evidence>
<dbReference type="EMBL" id="NAJL01000030">
    <property type="protein sequence ID" value="TKA26151.1"/>
    <property type="molecule type" value="Genomic_DNA"/>
</dbReference>
<dbReference type="OrthoDB" id="4357148at2759"/>
<dbReference type="AlphaFoldDB" id="A0A4U0TUZ0"/>
<protein>
    <recommendedName>
        <fullName evidence="4">Histone chaperone domain-containing protein</fullName>
    </recommendedName>
</protein>
<feature type="region of interest" description="Disordered" evidence="1">
    <location>
        <begin position="1"/>
        <end position="119"/>
    </location>
</feature>
<feature type="compositionally biased region" description="Polar residues" evidence="1">
    <location>
        <begin position="40"/>
        <end position="49"/>
    </location>
</feature>
<sequence>MASRRPEDDVSAQSDAPAGVPMDDEYVSRTGQKQAPVPVQSDNDPTGDNNPVDDPDSDKALEADEAAAIDKSNIIKERTRGNTTGNMTEPGDEEGLPGASDGTSRLATEGVEDPAVKDI</sequence>
<comment type="caution">
    <text evidence="2">The sequence shown here is derived from an EMBL/GenBank/DDBJ whole genome shotgun (WGS) entry which is preliminary data.</text>
</comment>
<accession>A0A4U0TUZ0</accession>